<evidence type="ECO:0000259" key="9">
    <source>
        <dbReference type="PROSITE" id="PS50929"/>
    </source>
</evidence>
<dbReference type="InterPro" id="IPR017871">
    <property type="entry name" value="ABC_transporter-like_CS"/>
</dbReference>
<dbReference type="Gene3D" id="3.40.50.300">
    <property type="entry name" value="P-loop containing nucleotide triphosphate hydrolases"/>
    <property type="match status" value="1"/>
</dbReference>
<dbReference type="InterPro" id="IPR014223">
    <property type="entry name" value="ABC_CydC/D"/>
</dbReference>
<dbReference type="SUPFAM" id="SSF52540">
    <property type="entry name" value="P-loop containing nucleoside triphosphate hydrolases"/>
    <property type="match status" value="1"/>
</dbReference>
<name>A0A1Q5PQH9_9ACTO</name>
<evidence type="ECO:0000256" key="3">
    <source>
        <dbReference type="ARBA" id="ARBA00022741"/>
    </source>
</evidence>
<dbReference type="CDD" id="cd03228">
    <property type="entry name" value="ABCC_MRP_Like"/>
    <property type="match status" value="1"/>
</dbReference>
<dbReference type="SMART" id="SM00382">
    <property type="entry name" value="AAA"/>
    <property type="match status" value="1"/>
</dbReference>
<protein>
    <submittedName>
        <fullName evidence="10">Thiol reductant ABC exporter subunit CydC</fullName>
    </submittedName>
</protein>
<dbReference type="PROSITE" id="PS00211">
    <property type="entry name" value="ABC_TRANSPORTER_1"/>
    <property type="match status" value="1"/>
</dbReference>
<proteinExistence type="predicted"/>
<dbReference type="GO" id="GO:0005524">
    <property type="term" value="F:ATP binding"/>
    <property type="evidence" value="ECO:0007669"/>
    <property type="project" value="UniProtKB-KW"/>
</dbReference>
<evidence type="ECO:0000313" key="10">
    <source>
        <dbReference type="EMBL" id="OKL49898.1"/>
    </source>
</evidence>
<dbReference type="InterPro" id="IPR003593">
    <property type="entry name" value="AAA+_ATPase"/>
</dbReference>
<evidence type="ECO:0000313" key="11">
    <source>
        <dbReference type="Proteomes" id="UP000186465"/>
    </source>
</evidence>
<dbReference type="GO" id="GO:0045454">
    <property type="term" value="P:cell redox homeostasis"/>
    <property type="evidence" value="ECO:0007669"/>
    <property type="project" value="InterPro"/>
</dbReference>
<dbReference type="OrthoDB" id="3237158at2"/>
<accession>A0A1Q5PQH9</accession>
<feature type="transmembrane region" description="Helical" evidence="7">
    <location>
        <begin position="169"/>
        <end position="187"/>
    </location>
</feature>
<dbReference type="GO" id="GO:0016887">
    <property type="term" value="F:ATP hydrolysis activity"/>
    <property type="evidence" value="ECO:0007669"/>
    <property type="project" value="InterPro"/>
</dbReference>
<dbReference type="Gene3D" id="1.20.1560.10">
    <property type="entry name" value="ABC transporter type 1, transmembrane domain"/>
    <property type="match status" value="1"/>
</dbReference>
<keyword evidence="5 7" id="KW-1133">Transmembrane helix</keyword>
<sequence>MSPLLTKDEWSALKQIWPLLKIRWQQLVWSVFLGSLALGSSVGLASVSAWLIARASQMPPILYLNLAVTSVRALGISKALFRYIERLVSHRIALTGVVELRTSFYARLASLRSDAVASMHRGALLSRATADVDAVGDLVVRSIQPMLVTLVVSVFTVFGLSFLHVGAALWLGLCLLFSILAGLRLSARSTRMSQQAQRKHEQELSKLTVDSLENSAEIRVLGQSARYAKSIGAVESGLITARKKAAQAAGLASAVDTLALGLALVGNSILGTMAVSAGELSQVGLAVIVLTPLASFEGTAMLGQAAAQLVRSAAAAEALVELIDAEQDLPEAQLPGPSQTTPSLVAQNLTVAWPQGPEVLNNVNLSVSPGSKIAIVGPSGIGKTTLLLTLAGMLPPREGTALIRGVSAWNLSRQDAASVVSLTLEDAHIFAASVYENLRVARADLDEDEARELLNKVHLENWFSALPIGLNTKLAAGGKTVSGGERRRILVARALASQAEVLLLDEPAEHLDNQVGRALVRDIFALADQGKSIVLVTHHTEALEYADQVLVIDQSPAGHAVITYQGAPADIPATLQADWSRLEQPADPTMTIVQE</sequence>
<dbReference type="STRING" id="156892.BM477_03025"/>
<dbReference type="SUPFAM" id="SSF90123">
    <property type="entry name" value="ABC transporter transmembrane region"/>
    <property type="match status" value="1"/>
</dbReference>
<comment type="subcellular location">
    <subcellularLocation>
        <location evidence="1">Cell membrane</location>
        <topology evidence="1">Multi-pass membrane protein</topology>
    </subcellularLocation>
</comment>
<dbReference type="PROSITE" id="PS50893">
    <property type="entry name" value="ABC_TRANSPORTER_2"/>
    <property type="match status" value="1"/>
</dbReference>
<keyword evidence="11" id="KW-1185">Reference proteome</keyword>
<dbReference type="Proteomes" id="UP000186465">
    <property type="component" value="Unassembled WGS sequence"/>
</dbReference>
<feature type="domain" description="ABC transmembrane type-1" evidence="9">
    <location>
        <begin position="28"/>
        <end position="311"/>
    </location>
</feature>
<evidence type="ECO:0000256" key="4">
    <source>
        <dbReference type="ARBA" id="ARBA00022840"/>
    </source>
</evidence>
<evidence type="ECO:0000256" key="7">
    <source>
        <dbReference type="SAM" id="Phobius"/>
    </source>
</evidence>
<evidence type="ECO:0000259" key="8">
    <source>
        <dbReference type="PROSITE" id="PS50893"/>
    </source>
</evidence>
<dbReference type="Pfam" id="PF00664">
    <property type="entry name" value="ABC_membrane"/>
    <property type="match status" value="1"/>
</dbReference>
<feature type="transmembrane region" description="Helical" evidence="7">
    <location>
        <begin position="27"/>
        <end position="50"/>
    </location>
</feature>
<dbReference type="GO" id="GO:0005886">
    <property type="term" value="C:plasma membrane"/>
    <property type="evidence" value="ECO:0007669"/>
    <property type="project" value="UniProtKB-SubCell"/>
</dbReference>
<dbReference type="InterPro" id="IPR039421">
    <property type="entry name" value="Type_1_exporter"/>
</dbReference>
<dbReference type="Pfam" id="PF00005">
    <property type="entry name" value="ABC_tran"/>
    <property type="match status" value="1"/>
</dbReference>
<dbReference type="GO" id="GO:0140359">
    <property type="term" value="F:ABC-type transporter activity"/>
    <property type="evidence" value="ECO:0007669"/>
    <property type="project" value="InterPro"/>
</dbReference>
<keyword evidence="4" id="KW-0067">ATP-binding</keyword>
<dbReference type="RefSeq" id="WP_075361222.1">
    <property type="nucleotide sequence ID" value="NZ_MPDM01000003.1"/>
</dbReference>
<dbReference type="PROSITE" id="PS50929">
    <property type="entry name" value="ABC_TM1F"/>
    <property type="match status" value="1"/>
</dbReference>
<organism evidence="10 11">
    <name type="scientific">Boudabousia marimammalium</name>
    <dbReference type="NCBI Taxonomy" id="156892"/>
    <lineage>
        <taxon>Bacteria</taxon>
        <taxon>Bacillati</taxon>
        <taxon>Actinomycetota</taxon>
        <taxon>Actinomycetes</taxon>
        <taxon>Actinomycetales</taxon>
        <taxon>Actinomycetaceae</taxon>
        <taxon>Boudabousia</taxon>
    </lineage>
</organism>
<evidence type="ECO:0000256" key="1">
    <source>
        <dbReference type="ARBA" id="ARBA00004651"/>
    </source>
</evidence>
<evidence type="ECO:0000256" key="5">
    <source>
        <dbReference type="ARBA" id="ARBA00022989"/>
    </source>
</evidence>
<keyword evidence="6 7" id="KW-0472">Membrane</keyword>
<evidence type="ECO:0000256" key="6">
    <source>
        <dbReference type="ARBA" id="ARBA00023136"/>
    </source>
</evidence>
<comment type="caution">
    <text evidence="10">The sequence shown here is derived from an EMBL/GenBank/DDBJ whole genome shotgun (WGS) entry which is preliminary data.</text>
</comment>
<dbReference type="InterPro" id="IPR036640">
    <property type="entry name" value="ABC1_TM_sf"/>
</dbReference>
<evidence type="ECO:0000256" key="2">
    <source>
        <dbReference type="ARBA" id="ARBA00022692"/>
    </source>
</evidence>
<dbReference type="GO" id="GO:0034775">
    <property type="term" value="P:glutathione transmembrane transport"/>
    <property type="evidence" value="ECO:0007669"/>
    <property type="project" value="InterPro"/>
</dbReference>
<feature type="domain" description="ABC transporter" evidence="8">
    <location>
        <begin position="344"/>
        <end position="579"/>
    </location>
</feature>
<dbReference type="InterPro" id="IPR003439">
    <property type="entry name" value="ABC_transporter-like_ATP-bd"/>
</dbReference>
<dbReference type="EMBL" id="MPDM01000003">
    <property type="protein sequence ID" value="OKL49898.1"/>
    <property type="molecule type" value="Genomic_DNA"/>
</dbReference>
<keyword evidence="2 7" id="KW-0812">Transmembrane</keyword>
<dbReference type="GO" id="GO:0034040">
    <property type="term" value="F:ATPase-coupled lipid transmembrane transporter activity"/>
    <property type="evidence" value="ECO:0007669"/>
    <property type="project" value="TreeGrafter"/>
</dbReference>
<gene>
    <name evidence="10" type="ORF">BM477_03025</name>
</gene>
<keyword evidence="3" id="KW-0547">Nucleotide-binding</keyword>
<dbReference type="InterPro" id="IPR027417">
    <property type="entry name" value="P-loop_NTPase"/>
</dbReference>
<dbReference type="InterPro" id="IPR011527">
    <property type="entry name" value="ABC1_TM_dom"/>
</dbReference>
<feature type="transmembrane region" description="Helical" evidence="7">
    <location>
        <begin position="146"/>
        <end position="163"/>
    </location>
</feature>
<dbReference type="PANTHER" id="PTHR24221">
    <property type="entry name" value="ATP-BINDING CASSETTE SUB-FAMILY B"/>
    <property type="match status" value="1"/>
</dbReference>
<reference evidence="11" key="1">
    <citation type="submission" date="2016-11" db="EMBL/GenBank/DDBJ databases">
        <title>Actinomyces gypaetusis sp. nov. isolated from Gypaetus barbatus in Qinghai Tibet Plateau China.</title>
        <authorList>
            <person name="Meng X."/>
        </authorList>
    </citation>
    <scope>NUCLEOTIDE SEQUENCE [LARGE SCALE GENOMIC DNA]</scope>
    <source>
        <strain evidence="11">DSM 15383</strain>
    </source>
</reference>
<dbReference type="AlphaFoldDB" id="A0A1Q5PQH9"/>
<dbReference type="PANTHER" id="PTHR24221:SF653">
    <property type="entry name" value="TRANSPORT ATP-BINDING PROTEIN CYDC"/>
    <property type="match status" value="1"/>
</dbReference>
<dbReference type="NCBIfam" id="TIGR02868">
    <property type="entry name" value="CydC"/>
    <property type="match status" value="1"/>
</dbReference>